<dbReference type="PANTHER" id="PTHR47967:SF14">
    <property type="entry name" value="EUKARYOTIC ASPARTYL PROTEASE FAMILY PROTEIN"/>
    <property type="match status" value="1"/>
</dbReference>
<evidence type="ECO:0000313" key="10">
    <source>
        <dbReference type="Proteomes" id="UP001642360"/>
    </source>
</evidence>
<keyword evidence="2 7" id="KW-0645">Protease</keyword>
<dbReference type="GO" id="GO:0006508">
    <property type="term" value="P:proteolysis"/>
    <property type="evidence" value="ECO:0007669"/>
    <property type="project" value="UniProtKB-KW"/>
</dbReference>
<dbReference type="Proteomes" id="UP001642360">
    <property type="component" value="Unassembled WGS sequence"/>
</dbReference>
<keyword evidence="3 7" id="KW-0064">Aspartyl protease</keyword>
<evidence type="ECO:0000256" key="4">
    <source>
        <dbReference type="ARBA" id="ARBA00022801"/>
    </source>
</evidence>
<evidence type="ECO:0000256" key="1">
    <source>
        <dbReference type="ARBA" id="ARBA00007447"/>
    </source>
</evidence>
<evidence type="ECO:0000256" key="6">
    <source>
        <dbReference type="PIRSR" id="PIRSR601461-1"/>
    </source>
</evidence>
<dbReference type="InterPro" id="IPR021109">
    <property type="entry name" value="Peptidase_aspartic_dom_sf"/>
</dbReference>
<dbReference type="PANTHER" id="PTHR47967">
    <property type="entry name" value="OS07G0603500 PROTEIN-RELATED"/>
    <property type="match status" value="1"/>
</dbReference>
<dbReference type="GO" id="GO:0004190">
    <property type="term" value="F:aspartic-type endopeptidase activity"/>
    <property type="evidence" value="ECO:0007669"/>
    <property type="project" value="UniProtKB-KW"/>
</dbReference>
<evidence type="ECO:0000256" key="5">
    <source>
        <dbReference type="ARBA" id="ARBA00023180"/>
    </source>
</evidence>
<evidence type="ECO:0000256" key="7">
    <source>
        <dbReference type="RuleBase" id="RU000454"/>
    </source>
</evidence>
<dbReference type="InterPro" id="IPR032861">
    <property type="entry name" value="TAXi_N"/>
</dbReference>
<keyword evidence="10" id="KW-1185">Reference proteome</keyword>
<evidence type="ECO:0000256" key="3">
    <source>
        <dbReference type="ARBA" id="ARBA00022750"/>
    </source>
</evidence>
<dbReference type="InterPro" id="IPR051708">
    <property type="entry name" value="Plant_Aspart_Prot_A1"/>
</dbReference>
<dbReference type="PROSITE" id="PS51767">
    <property type="entry name" value="PEPTIDASE_A1"/>
    <property type="match status" value="1"/>
</dbReference>
<feature type="active site" evidence="6">
    <location>
        <position position="92"/>
    </location>
</feature>
<dbReference type="InterPro" id="IPR001461">
    <property type="entry name" value="Aspartic_peptidase_A1"/>
</dbReference>
<sequence>MRRGVGPASLRPRNDAANFGTQIECRATTMITASTITTKLVHRDSVLPQSRPIVSFPDDDIRGSVIPEYRGSTFFVNLSIGDPPVPQLLTMDTGSSLTWVHCQPCSECYPPTRTTPIFDPLKSSTYNDISCYVNYCDSNINGICDSTDQCNYSIKYADRTTSVGDLGTEKLSFVTSTDDLIDVSNVVFGCGHKYNAGNGALTNGVLGLGFQKISLVSKLSSKFSYCLGDIGDHHYIYNQLILGDGAIIEGDSTPLELYDGHYYITLESIRVGETLLGIDPNIFKRTSSTDGVVIDSGATLMYLRRAAYEQLKSEIQNLIGGLLPQINGQDLCYLGILNKDLKGFPVVTLNLAGGADLVLDITSMFRQQRNGLVCMAVKISEDNGIGTMSIIGVMAQQNYNVAYDLTTMKLYLQRIDCELLQN</sequence>
<proteinExistence type="inferred from homology"/>
<feature type="active site" evidence="6">
    <location>
        <position position="295"/>
    </location>
</feature>
<keyword evidence="4 7" id="KW-0378">Hydrolase</keyword>
<dbReference type="InterPro" id="IPR034161">
    <property type="entry name" value="Pepsin-like_plant"/>
</dbReference>
<comment type="caution">
    <text evidence="9">The sequence shown here is derived from an EMBL/GenBank/DDBJ whole genome shotgun (WGS) entry which is preliminary data.</text>
</comment>
<dbReference type="Gene3D" id="2.40.70.10">
    <property type="entry name" value="Acid Proteases"/>
    <property type="match status" value="2"/>
</dbReference>
<dbReference type="AlphaFoldDB" id="A0ABC8SZ84"/>
<organism evidence="9 10">
    <name type="scientific">Ilex paraguariensis</name>
    <name type="common">yerba mate</name>
    <dbReference type="NCBI Taxonomy" id="185542"/>
    <lineage>
        <taxon>Eukaryota</taxon>
        <taxon>Viridiplantae</taxon>
        <taxon>Streptophyta</taxon>
        <taxon>Embryophyta</taxon>
        <taxon>Tracheophyta</taxon>
        <taxon>Spermatophyta</taxon>
        <taxon>Magnoliopsida</taxon>
        <taxon>eudicotyledons</taxon>
        <taxon>Gunneridae</taxon>
        <taxon>Pentapetalae</taxon>
        <taxon>asterids</taxon>
        <taxon>campanulids</taxon>
        <taxon>Aquifoliales</taxon>
        <taxon>Aquifoliaceae</taxon>
        <taxon>Ilex</taxon>
    </lineage>
</organism>
<keyword evidence="5" id="KW-0325">Glycoprotein</keyword>
<dbReference type="Pfam" id="PF14543">
    <property type="entry name" value="TAXi_N"/>
    <property type="match status" value="1"/>
</dbReference>
<accession>A0ABC8SZ84</accession>
<dbReference type="EMBL" id="CAUOFW020003480">
    <property type="protein sequence ID" value="CAK9160183.1"/>
    <property type="molecule type" value="Genomic_DNA"/>
</dbReference>
<dbReference type="PRINTS" id="PR00792">
    <property type="entry name" value="PEPSIN"/>
</dbReference>
<dbReference type="InterPro" id="IPR033121">
    <property type="entry name" value="PEPTIDASE_A1"/>
</dbReference>
<feature type="domain" description="Peptidase A1" evidence="8">
    <location>
        <begin position="74"/>
        <end position="413"/>
    </location>
</feature>
<dbReference type="InterPro" id="IPR001969">
    <property type="entry name" value="Aspartic_peptidase_AS"/>
</dbReference>
<dbReference type="Pfam" id="PF14541">
    <property type="entry name" value="TAXi_C"/>
    <property type="match status" value="1"/>
</dbReference>
<evidence type="ECO:0000313" key="9">
    <source>
        <dbReference type="EMBL" id="CAK9160183.1"/>
    </source>
</evidence>
<comment type="similarity">
    <text evidence="1 7">Belongs to the peptidase A1 family.</text>
</comment>
<evidence type="ECO:0000256" key="2">
    <source>
        <dbReference type="ARBA" id="ARBA00022670"/>
    </source>
</evidence>
<gene>
    <name evidence="9" type="ORF">ILEXP_LOCUS28921</name>
</gene>
<name>A0ABC8SZ84_9AQUA</name>
<dbReference type="CDD" id="cd05476">
    <property type="entry name" value="pepsin_A_like_plant"/>
    <property type="match status" value="1"/>
</dbReference>
<protein>
    <recommendedName>
        <fullName evidence="8">Peptidase A1 domain-containing protein</fullName>
    </recommendedName>
</protein>
<dbReference type="PROSITE" id="PS00141">
    <property type="entry name" value="ASP_PROTEASE"/>
    <property type="match status" value="1"/>
</dbReference>
<dbReference type="SUPFAM" id="SSF50630">
    <property type="entry name" value="Acid proteases"/>
    <property type="match status" value="1"/>
</dbReference>
<dbReference type="InterPro" id="IPR032799">
    <property type="entry name" value="TAXi_C"/>
</dbReference>
<reference evidence="9 10" key="1">
    <citation type="submission" date="2024-02" db="EMBL/GenBank/DDBJ databases">
        <authorList>
            <person name="Vignale AGUSTIN F."/>
            <person name="Sosa J E."/>
            <person name="Modenutti C."/>
        </authorList>
    </citation>
    <scope>NUCLEOTIDE SEQUENCE [LARGE SCALE GENOMIC DNA]</scope>
</reference>
<dbReference type="FunFam" id="2.40.70.10:FF:000033">
    <property type="entry name" value="Aspartyl protease family protein"/>
    <property type="match status" value="1"/>
</dbReference>
<evidence type="ECO:0000259" key="8">
    <source>
        <dbReference type="PROSITE" id="PS51767"/>
    </source>
</evidence>